<dbReference type="GO" id="GO:0003677">
    <property type="term" value="F:DNA binding"/>
    <property type="evidence" value="ECO:0007669"/>
    <property type="project" value="UniProtKB-KW"/>
</dbReference>
<feature type="domain" description="Response regulatory" evidence="4">
    <location>
        <begin position="3"/>
        <end position="121"/>
    </location>
</feature>
<evidence type="ECO:0000259" key="4">
    <source>
        <dbReference type="PROSITE" id="PS50110"/>
    </source>
</evidence>
<dbReference type="CDD" id="cd00156">
    <property type="entry name" value="REC"/>
    <property type="match status" value="1"/>
</dbReference>
<dbReference type="Gene3D" id="3.40.50.2300">
    <property type="match status" value="1"/>
</dbReference>
<dbReference type="InterPro" id="IPR001789">
    <property type="entry name" value="Sig_transdc_resp-reg_receiver"/>
</dbReference>
<evidence type="ECO:0000313" key="7">
    <source>
        <dbReference type="Proteomes" id="UP000285642"/>
    </source>
</evidence>
<keyword evidence="6" id="KW-0238">DNA-binding</keyword>
<proteinExistence type="predicted"/>
<evidence type="ECO:0000256" key="2">
    <source>
        <dbReference type="ARBA" id="ARBA00024867"/>
    </source>
</evidence>
<dbReference type="Gene3D" id="2.40.50.1020">
    <property type="entry name" value="LytTr DNA-binding domain"/>
    <property type="match status" value="1"/>
</dbReference>
<dbReference type="AlphaFoldDB" id="A0A413SEI6"/>
<dbReference type="PANTHER" id="PTHR37299:SF1">
    <property type="entry name" value="STAGE 0 SPORULATION PROTEIN A HOMOLOG"/>
    <property type="match status" value="1"/>
</dbReference>
<dbReference type="PROSITE" id="PS50110">
    <property type="entry name" value="RESPONSE_REGULATORY"/>
    <property type="match status" value="1"/>
</dbReference>
<name>A0A413SEI6_9FIRM</name>
<dbReference type="PANTHER" id="PTHR37299">
    <property type="entry name" value="TRANSCRIPTIONAL REGULATOR-RELATED"/>
    <property type="match status" value="1"/>
</dbReference>
<sequence length="243" mass="29146">MVNKGICDDDKYTVAELERLIYDIATEKRLKVEVEAYYDGSSIENDIVKGVKFDLVFLDIEMKQNGITTAKRIRELKNDFLIIYISNYEKYFRELFEVGAFRFLDKPIDKIKFTQYFLEAIDTVNKEDSYLLYKYNRQINKVKLKNVIYFESNRRKVLIHKIDGTVLEYYGKLNDLESYLKKSEIKFMRTHQSFLVNCEYIIGWKYTNLILEGQIYIPISEDQQKRIQIQYGEYIRKDILKII</sequence>
<gene>
    <name evidence="6" type="ORF">DW924_15135</name>
</gene>
<comment type="caution">
    <text evidence="6">The sequence shown here is derived from an EMBL/GenBank/DDBJ whole genome shotgun (WGS) entry which is preliminary data.</text>
</comment>
<evidence type="ECO:0000256" key="3">
    <source>
        <dbReference type="PROSITE-ProRule" id="PRU00169"/>
    </source>
</evidence>
<keyword evidence="3" id="KW-0597">Phosphoprotein</keyword>
<dbReference type="Pfam" id="PF00072">
    <property type="entry name" value="Response_reg"/>
    <property type="match status" value="1"/>
</dbReference>
<dbReference type="SMART" id="SM00448">
    <property type="entry name" value="REC"/>
    <property type="match status" value="1"/>
</dbReference>
<reference evidence="6 7" key="1">
    <citation type="submission" date="2018-08" db="EMBL/GenBank/DDBJ databases">
        <title>A genome reference for cultivated species of the human gut microbiota.</title>
        <authorList>
            <person name="Zou Y."/>
            <person name="Xue W."/>
            <person name="Luo G."/>
        </authorList>
    </citation>
    <scope>NUCLEOTIDE SEQUENCE [LARGE SCALE GENOMIC DNA]</scope>
    <source>
        <strain evidence="6 7">AM42-8</strain>
    </source>
</reference>
<dbReference type="Pfam" id="PF04397">
    <property type="entry name" value="LytTR"/>
    <property type="match status" value="1"/>
</dbReference>
<organism evidence="6 7">
    <name type="scientific">Dorea formicigenerans</name>
    <dbReference type="NCBI Taxonomy" id="39486"/>
    <lineage>
        <taxon>Bacteria</taxon>
        <taxon>Bacillati</taxon>
        <taxon>Bacillota</taxon>
        <taxon>Clostridia</taxon>
        <taxon>Lachnospirales</taxon>
        <taxon>Lachnospiraceae</taxon>
        <taxon>Dorea</taxon>
    </lineage>
</organism>
<dbReference type="Proteomes" id="UP000285642">
    <property type="component" value="Unassembled WGS sequence"/>
</dbReference>
<dbReference type="SMART" id="SM00850">
    <property type="entry name" value="LytTR"/>
    <property type="match status" value="1"/>
</dbReference>
<feature type="modified residue" description="4-aspartylphosphate" evidence="3">
    <location>
        <position position="59"/>
    </location>
</feature>
<feature type="domain" description="HTH LytTR-type" evidence="5">
    <location>
        <begin position="131"/>
        <end position="233"/>
    </location>
</feature>
<protein>
    <recommendedName>
        <fullName evidence="1">Stage 0 sporulation protein A homolog</fullName>
    </recommendedName>
</protein>
<accession>A0A413SEI6</accession>
<dbReference type="InterPro" id="IPR011006">
    <property type="entry name" value="CheY-like_superfamily"/>
</dbReference>
<comment type="function">
    <text evidence="2">May play the central regulatory role in sporulation. It may be an element of the effector pathway responsible for the activation of sporulation genes in response to nutritional stress. Spo0A may act in concert with spo0H (a sigma factor) to control the expression of some genes that are critical to the sporulation process.</text>
</comment>
<evidence type="ECO:0000259" key="5">
    <source>
        <dbReference type="PROSITE" id="PS50930"/>
    </source>
</evidence>
<dbReference type="PROSITE" id="PS50930">
    <property type="entry name" value="HTH_LYTTR"/>
    <property type="match status" value="1"/>
</dbReference>
<evidence type="ECO:0000313" key="6">
    <source>
        <dbReference type="EMBL" id="RHA65671.1"/>
    </source>
</evidence>
<dbReference type="EMBL" id="QSFS01000023">
    <property type="protein sequence ID" value="RHA65671.1"/>
    <property type="molecule type" value="Genomic_DNA"/>
</dbReference>
<dbReference type="SUPFAM" id="SSF52172">
    <property type="entry name" value="CheY-like"/>
    <property type="match status" value="1"/>
</dbReference>
<dbReference type="RefSeq" id="WP_118365062.1">
    <property type="nucleotide sequence ID" value="NZ_QSFS01000023.1"/>
</dbReference>
<dbReference type="GO" id="GO:0000156">
    <property type="term" value="F:phosphorelay response regulator activity"/>
    <property type="evidence" value="ECO:0007669"/>
    <property type="project" value="InterPro"/>
</dbReference>
<dbReference type="InterPro" id="IPR046947">
    <property type="entry name" value="LytR-like"/>
</dbReference>
<evidence type="ECO:0000256" key="1">
    <source>
        <dbReference type="ARBA" id="ARBA00018672"/>
    </source>
</evidence>
<dbReference type="InterPro" id="IPR007492">
    <property type="entry name" value="LytTR_DNA-bd_dom"/>
</dbReference>